<gene>
    <name evidence="1" type="primary">gp04</name>
</gene>
<dbReference type="OrthoDB" id="25850at10239"/>
<proteinExistence type="predicted"/>
<reference evidence="1 2" key="1">
    <citation type="journal article" date="2010" name="J. Bacteriol.">
        <title>Comparative genomics and transduction potential of Enterococcus faecalis temperate bacteriophages.</title>
        <authorList>
            <person name="Yasmin A."/>
            <person name="Kenny J.G."/>
            <person name="Shankar J."/>
            <person name="Darby A.C."/>
            <person name="Hall N."/>
            <person name="Edwards C."/>
            <person name="Horsburgh M.J."/>
        </authorList>
    </citation>
    <scope>NUCLEOTIDE SEQUENCE</scope>
    <source>
        <strain evidence="1">PhiFL1A</strain>
    </source>
</reference>
<dbReference type="GeneID" id="8676537"/>
<evidence type="ECO:0000313" key="1">
    <source>
        <dbReference type="EMBL" id="ACZ63703.1"/>
    </source>
</evidence>
<keyword evidence="2" id="KW-1185">Reference proteome</keyword>
<accession>D2IYS6</accession>
<protein>
    <submittedName>
        <fullName evidence="1">Uncharacterized protein</fullName>
    </submittedName>
</protein>
<sequence>MDLIVTELNEGEKYSNSSKTELVSLLMEIIDESVIYVEVKKNPSNKTTGSDND</sequence>
<dbReference type="RefSeq" id="YP_003347461.1">
    <property type="nucleotide sequence ID" value="NC_013646.1"/>
</dbReference>
<dbReference type="KEGG" id="vg:8676537"/>
<evidence type="ECO:0000313" key="2">
    <source>
        <dbReference type="Proteomes" id="UP000000633"/>
    </source>
</evidence>
<dbReference type="Proteomes" id="UP000000633">
    <property type="component" value="Segment"/>
</dbReference>
<name>D2IYS6_9CAUD</name>
<organism evidence="1 2">
    <name type="scientific">Enterococcus phage phiFL1A</name>
    <dbReference type="NCBI Taxonomy" id="673832"/>
    <lineage>
        <taxon>Viruses</taxon>
        <taxon>Duplodnaviria</taxon>
        <taxon>Heunggongvirae</taxon>
        <taxon>Uroviricota</taxon>
        <taxon>Caudoviricetes</taxon>
        <taxon>Phifelvirus</taxon>
        <taxon>Phifelvirus FL1</taxon>
    </lineage>
</organism>
<dbReference type="EMBL" id="GQ478081">
    <property type="protein sequence ID" value="ACZ63703.1"/>
    <property type="molecule type" value="Genomic_DNA"/>
</dbReference>